<dbReference type="Proteomes" id="UP000195807">
    <property type="component" value="Plasmid pCME4A9I"/>
</dbReference>
<dbReference type="InterPro" id="IPR036259">
    <property type="entry name" value="MFS_trans_sf"/>
</dbReference>
<feature type="transmembrane region" description="Helical" evidence="2">
    <location>
        <begin position="273"/>
        <end position="293"/>
    </location>
</feature>
<dbReference type="SUPFAM" id="SSF103473">
    <property type="entry name" value="MFS general substrate transporter"/>
    <property type="match status" value="1"/>
</dbReference>
<geneLocation type="plasmid" evidence="3">
    <name>pCME4A9I</name>
</geneLocation>
<keyword evidence="2" id="KW-0472">Membrane</keyword>
<keyword evidence="5" id="KW-1185">Reference proteome</keyword>
<geneLocation type="plasmid" evidence="4 6">
    <name>plas1</name>
</geneLocation>
<dbReference type="EMBL" id="CP019603">
    <property type="protein sequence ID" value="ARU18055.1"/>
    <property type="molecule type" value="Genomic_DNA"/>
</dbReference>
<keyword evidence="2" id="KW-1133">Transmembrane helix</keyword>
<dbReference type="PANTHER" id="PTHR11328">
    <property type="entry name" value="MAJOR FACILITATOR SUPERFAMILY DOMAIN-CONTAINING PROTEIN"/>
    <property type="match status" value="1"/>
</dbReference>
<keyword evidence="3" id="KW-0614">Plasmid</keyword>
<feature type="transmembrane region" description="Helical" evidence="2">
    <location>
        <begin position="53"/>
        <end position="74"/>
    </location>
</feature>
<dbReference type="PANTHER" id="PTHR11328:SF24">
    <property type="entry name" value="MAJOR FACILITATOR SUPERFAMILY (MFS) PROFILE DOMAIN-CONTAINING PROTEIN"/>
    <property type="match status" value="1"/>
</dbReference>
<dbReference type="STRING" id="450378.GCA_001661675_03477"/>
<evidence type="ECO:0000313" key="4">
    <source>
        <dbReference type="EMBL" id="QNE07560.1"/>
    </source>
</evidence>
<dbReference type="RefSeq" id="WP_066850587.1">
    <property type="nucleotide sequence ID" value="NZ_CP019603.1"/>
</dbReference>
<dbReference type="GO" id="GO:0005886">
    <property type="term" value="C:plasma membrane"/>
    <property type="evidence" value="ECO:0007669"/>
    <property type="project" value="TreeGrafter"/>
</dbReference>
<proteinExistence type="inferred from homology"/>
<dbReference type="OrthoDB" id="9764596at2"/>
<dbReference type="GO" id="GO:0015293">
    <property type="term" value="F:symporter activity"/>
    <property type="evidence" value="ECO:0007669"/>
    <property type="project" value="InterPro"/>
</dbReference>
<evidence type="ECO:0000313" key="3">
    <source>
        <dbReference type="EMBL" id="ARU18055.1"/>
    </source>
</evidence>
<dbReference type="CDD" id="cd17332">
    <property type="entry name" value="MFS_MelB_like"/>
    <property type="match status" value="1"/>
</dbReference>
<dbReference type="InterPro" id="IPR039672">
    <property type="entry name" value="MFS_2"/>
</dbReference>
<evidence type="ECO:0000256" key="1">
    <source>
        <dbReference type="ARBA" id="ARBA00009617"/>
    </source>
</evidence>
<name>A0A1Z1FH26_9SPHN</name>
<dbReference type="EMBL" id="CP060053">
    <property type="protein sequence ID" value="QNE07560.1"/>
    <property type="molecule type" value="Genomic_DNA"/>
</dbReference>
<sequence>MSDAGTPPRRLSLLERFSYGGGDLGYSLAYNMAGAFLLFYYTDVVQLPAEAVGTIFLVARLLDAVIDPLFGVAVDKTRTRWGRTRPYFLFTAVPYVLVFIAVFHVPDVSQGAQLAYAFVTFKLLGILMSAGSIPYTALMPMMTLRTDERLKLGGARSIGTSVSVILGTAATMPLVALFGGGDLQRGFTWTTVLFGAIALAALLMLFRNCRERYEDSAAPSFRVLPAIGQMLRNRAWLVCFGFCLLYFIRFGVMLGLTIFFAKDVIGKPWLIPVMLPMVSGGLLLAAFIAPPILARTGLRAGCVGAIAISLVLFFAMAMVDGAADWQIAGIGVPPLLLPYFLFSITTSITITAIFTMAAEAVDYHQWKHDARYEGLLSSGISVSTKVGMAIGSAAAAYGLAFANYDPANVSEAARADIRLAYYALPSILLGLQALIVLLWPMDDKSRFQNLIGKSGPLTAATQERA</sequence>
<dbReference type="InterPro" id="IPR001927">
    <property type="entry name" value="Na/Gal_symport"/>
</dbReference>
<organism evidence="3 5">
    <name type="scientific">Croceicoccus marinus</name>
    <dbReference type="NCBI Taxonomy" id="450378"/>
    <lineage>
        <taxon>Bacteria</taxon>
        <taxon>Pseudomonadati</taxon>
        <taxon>Pseudomonadota</taxon>
        <taxon>Alphaproteobacteria</taxon>
        <taxon>Sphingomonadales</taxon>
        <taxon>Erythrobacteraceae</taxon>
        <taxon>Croceicoccus</taxon>
    </lineage>
</organism>
<evidence type="ECO:0000256" key="2">
    <source>
        <dbReference type="SAM" id="Phobius"/>
    </source>
</evidence>
<feature type="transmembrane region" description="Helical" evidence="2">
    <location>
        <begin position="375"/>
        <end position="399"/>
    </location>
</feature>
<gene>
    <name evidence="3" type="ORF">A9D14_17300</name>
    <name evidence="4" type="ORF">H4O24_17025</name>
</gene>
<dbReference type="KEGG" id="cman:A9D14_17300"/>
<feature type="transmembrane region" description="Helical" evidence="2">
    <location>
        <begin position="235"/>
        <end position="261"/>
    </location>
</feature>
<accession>A0A1Z1FH26</accession>
<feature type="transmembrane region" description="Helical" evidence="2">
    <location>
        <begin position="186"/>
        <end position="206"/>
    </location>
</feature>
<feature type="transmembrane region" description="Helical" evidence="2">
    <location>
        <begin position="419"/>
        <end position="439"/>
    </location>
</feature>
<comment type="similarity">
    <text evidence="1">Belongs to the sodium:galactoside symporter (TC 2.A.2) family.</text>
</comment>
<dbReference type="GO" id="GO:0006814">
    <property type="term" value="P:sodium ion transport"/>
    <property type="evidence" value="ECO:0007669"/>
    <property type="project" value="InterPro"/>
</dbReference>
<geneLocation type="plasmid" evidence="5">
    <name>pcme4a9i</name>
</geneLocation>
<dbReference type="AlphaFoldDB" id="A0A1Z1FH26"/>
<feature type="transmembrane region" description="Helical" evidence="2">
    <location>
        <begin position="158"/>
        <end position="180"/>
    </location>
</feature>
<dbReference type="Gene3D" id="1.20.1250.20">
    <property type="entry name" value="MFS general substrate transporter like domains"/>
    <property type="match status" value="1"/>
</dbReference>
<evidence type="ECO:0000313" key="5">
    <source>
        <dbReference type="Proteomes" id="UP000195807"/>
    </source>
</evidence>
<feature type="transmembrane region" description="Helical" evidence="2">
    <location>
        <begin position="86"/>
        <end position="103"/>
    </location>
</feature>
<dbReference type="NCBIfam" id="TIGR00792">
    <property type="entry name" value="gph"/>
    <property type="match status" value="1"/>
</dbReference>
<feature type="transmembrane region" description="Helical" evidence="2">
    <location>
        <begin position="339"/>
        <end position="363"/>
    </location>
</feature>
<dbReference type="Proteomes" id="UP000515297">
    <property type="component" value="Plasmid plas1"/>
</dbReference>
<protein>
    <submittedName>
        <fullName evidence="3">MFS transporter</fullName>
    </submittedName>
</protein>
<reference evidence="3 5" key="1">
    <citation type="submission" date="2017-01" db="EMBL/GenBank/DDBJ databases">
        <title>Complete genome sequence of esterase-producing bacterium Croceicoccus marinus E4A9.</title>
        <authorList>
            <person name="Wu Y.-H."/>
            <person name="Cheng H."/>
            <person name="Xu L."/>
            <person name="Huo Y.-Y."/>
            <person name="Wang C.-S."/>
            <person name="Xu X.-W."/>
        </authorList>
    </citation>
    <scope>NUCLEOTIDE SEQUENCE [LARGE SCALE GENOMIC DNA]</scope>
    <source>
        <strain evidence="3 5">E4A9</strain>
        <plasmid evidence="3">pCME4A9I</plasmid>
        <plasmid evidence="5">Plasmid pcme4a9i</plasmid>
    </source>
</reference>
<keyword evidence="2" id="KW-0812">Transmembrane</keyword>
<feature type="transmembrane region" description="Helical" evidence="2">
    <location>
        <begin position="115"/>
        <end position="138"/>
    </location>
</feature>
<evidence type="ECO:0000313" key="6">
    <source>
        <dbReference type="Proteomes" id="UP000515297"/>
    </source>
</evidence>
<feature type="transmembrane region" description="Helical" evidence="2">
    <location>
        <begin position="300"/>
        <end position="319"/>
    </location>
</feature>
<feature type="transmembrane region" description="Helical" evidence="2">
    <location>
        <begin position="21"/>
        <end position="41"/>
    </location>
</feature>
<dbReference type="GO" id="GO:0008643">
    <property type="term" value="P:carbohydrate transport"/>
    <property type="evidence" value="ECO:0007669"/>
    <property type="project" value="InterPro"/>
</dbReference>
<reference evidence="4 6" key="2">
    <citation type="submission" date="2020-08" db="EMBL/GenBank/DDBJ databases">
        <authorList>
            <person name="Liu G."/>
            <person name="Sun C."/>
        </authorList>
    </citation>
    <scope>NUCLEOTIDE SEQUENCE [LARGE SCALE GENOMIC DNA]</scope>
    <source>
        <strain evidence="4 6">OT19</strain>
        <plasmid evidence="4 6">plas1</plasmid>
    </source>
</reference>
<dbReference type="Pfam" id="PF13347">
    <property type="entry name" value="MFS_2"/>
    <property type="match status" value="1"/>
</dbReference>